<dbReference type="HAMAP" id="MF_00092">
    <property type="entry name" value="MutS2"/>
    <property type="match status" value="1"/>
</dbReference>
<evidence type="ECO:0000313" key="11">
    <source>
        <dbReference type="Proteomes" id="UP000727962"/>
    </source>
</evidence>
<feature type="domain" description="Smr" evidence="9">
    <location>
        <begin position="701"/>
        <end position="776"/>
    </location>
</feature>
<keyword evidence="7 10" id="KW-0255">Endonuclease</keyword>
<keyword evidence="3 7" id="KW-0378">Hydrolase</keyword>
<comment type="function">
    <text evidence="7">Acts as a ribosome collision sensor, splitting the ribosome into its 2 subunits. Detects stalled/collided 70S ribosomes which it binds and splits by an ATP-hydrolysis driven conformational change. Acts upstream of the ribosome quality control system (RQC), a ribosome-associated complex that mediates the extraction of incompletely synthesized nascent chains from stalled ribosomes and their subsequent degradation. Probably generates substrates for RQC.</text>
</comment>
<dbReference type="GO" id="GO:0019843">
    <property type="term" value="F:rRNA binding"/>
    <property type="evidence" value="ECO:0007669"/>
    <property type="project" value="UniProtKB-UniRule"/>
</dbReference>
<dbReference type="SMART" id="SM00463">
    <property type="entry name" value="SMR"/>
    <property type="match status" value="1"/>
</dbReference>
<dbReference type="PANTHER" id="PTHR48466">
    <property type="entry name" value="OS10G0509000 PROTEIN-RELATED"/>
    <property type="match status" value="1"/>
</dbReference>
<dbReference type="EC" id="3.6.4.-" evidence="7"/>
<keyword evidence="4 7" id="KW-0067">ATP-binding</keyword>
<evidence type="ECO:0000256" key="4">
    <source>
        <dbReference type="ARBA" id="ARBA00022840"/>
    </source>
</evidence>
<dbReference type="SMART" id="SM00533">
    <property type="entry name" value="MUTSd"/>
    <property type="match status" value="1"/>
</dbReference>
<dbReference type="EMBL" id="JACOSL010000027">
    <property type="protein sequence ID" value="MBI1756285.1"/>
    <property type="molecule type" value="Genomic_DNA"/>
</dbReference>
<organism evidence="10 11">
    <name type="scientific">Fimbriimonas ginsengisoli</name>
    <dbReference type="NCBI Taxonomy" id="1005039"/>
    <lineage>
        <taxon>Bacteria</taxon>
        <taxon>Bacillati</taxon>
        <taxon>Armatimonadota</taxon>
        <taxon>Fimbriimonadia</taxon>
        <taxon>Fimbriimonadales</taxon>
        <taxon>Fimbriimonadaceae</taxon>
        <taxon>Fimbriimonas</taxon>
    </lineage>
</organism>
<dbReference type="InterPro" id="IPR000432">
    <property type="entry name" value="DNA_mismatch_repair_MutS_C"/>
</dbReference>
<evidence type="ECO:0000259" key="9">
    <source>
        <dbReference type="PROSITE" id="PS50828"/>
    </source>
</evidence>
<dbReference type="Gene3D" id="3.40.50.300">
    <property type="entry name" value="P-loop containing nucleotide triphosphate hydrolases"/>
    <property type="match status" value="1"/>
</dbReference>
<keyword evidence="6 7" id="KW-0238">DNA-binding</keyword>
<accession>A0A931PVH7</accession>
<dbReference type="NCBIfam" id="TIGR01069">
    <property type="entry name" value="mutS2"/>
    <property type="match status" value="1"/>
</dbReference>
<name>A0A931PVH7_FIMGI</name>
<dbReference type="GO" id="GO:0005524">
    <property type="term" value="F:ATP binding"/>
    <property type="evidence" value="ECO:0007669"/>
    <property type="project" value="UniProtKB-UniRule"/>
</dbReference>
<dbReference type="GO" id="GO:0140664">
    <property type="term" value="F:ATP-dependent DNA damage sensor activity"/>
    <property type="evidence" value="ECO:0007669"/>
    <property type="project" value="InterPro"/>
</dbReference>
<evidence type="ECO:0000256" key="3">
    <source>
        <dbReference type="ARBA" id="ARBA00022801"/>
    </source>
</evidence>
<keyword evidence="1 7" id="KW-0699">rRNA-binding</keyword>
<gene>
    <name evidence="7" type="primary">mutS2</name>
    <name evidence="7" type="synonym">rqcU</name>
    <name evidence="10" type="ORF">HYR64_04160</name>
</gene>
<evidence type="ECO:0000256" key="6">
    <source>
        <dbReference type="ARBA" id="ARBA00023125"/>
    </source>
</evidence>
<dbReference type="Gene3D" id="3.30.1370.110">
    <property type="match status" value="1"/>
</dbReference>
<evidence type="ECO:0000256" key="7">
    <source>
        <dbReference type="HAMAP-Rule" id="MF_00092"/>
    </source>
</evidence>
<evidence type="ECO:0000313" key="10">
    <source>
        <dbReference type="EMBL" id="MBI1756285.1"/>
    </source>
</evidence>
<dbReference type="CDD" id="cd06503">
    <property type="entry name" value="ATP-synt_Fo_b"/>
    <property type="match status" value="1"/>
</dbReference>
<evidence type="ECO:0000256" key="5">
    <source>
        <dbReference type="ARBA" id="ARBA00022884"/>
    </source>
</evidence>
<feature type="binding site" evidence="7">
    <location>
        <begin position="331"/>
        <end position="338"/>
    </location>
    <ligand>
        <name>ATP</name>
        <dbReference type="ChEBI" id="CHEBI:30616"/>
    </ligand>
</feature>
<sequence length="776" mass="83137">MHALKVLEFDAIIERLVSQCETALGAALAQEVRPGFDEESVWQALAETARAYQALAAAGPPSLGAIRDLRQAAQRASKGGALGGQELFWVGESLAAMRALKSYLETVAKLGVAGGRLAILGDLLPELRSLESRLHESLEPNGEVRDAASTELASLRRRKRSAQSRLLERVQSYTSGKHREWLSDPIYTVRDGRYVVPVKAEHRSKVRGIVHDTSGTGQTLFVEPEDVLQLGNALREVEAAEAAEIERVLSELSGAVGAEAVDIATGIDASGEIDLLLAKARLGYAIKATPPERLRTPRVEIEGGRHPLLDPQTVVPLDIALGVGDSVLITGPNTGGKTVAIKAVGLLVLMAQSGLMPPARAFRLGTFAQAWADIGDEQSISQSLSTFSGHVKNIAEALRKLQPGALVLLDEIGAGTDPAEGAALAKSILSEIHARGACALASTHYGELKAFAYETDGFTNAAMEFDAKSLMPTYHLRMGAPGASQALRIAERYGLPAPVVEGARGNLSQQHQDVARMLERLEEAQRLARQAQSEADRRAAELHKVEEIATRKLAEASEIRKTAQANAAAELESALREIRLEAAEIFEELKAQGGGQAREAARDRLRALQTAGEARTSKLRPQAKTTTEAPAIQRGMSVKIEGYPQAGIVLDEPRGGRVPVQIGSLKVQVEIGALTPAARPPPTAPRRNLGFERAATASTELHLREMRAEEALRILEKFLDDSLLAGLSTVRIVHGKGEGVLRKLTQDCLRRHKDVASFRDGEPGEGGHGVTVATLK</sequence>
<dbReference type="SUPFAM" id="SSF160443">
    <property type="entry name" value="SMR domain-like"/>
    <property type="match status" value="1"/>
</dbReference>
<keyword evidence="7" id="KW-0540">Nuclease</keyword>
<keyword evidence="2 7" id="KW-0547">Nucleotide-binding</keyword>
<dbReference type="GO" id="GO:0016887">
    <property type="term" value="F:ATP hydrolysis activity"/>
    <property type="evidence" value="ECO:0007669"/>
    <property type="project" value="InterPro"/>
</dbReference>
<evidence type="ECO:0000256" key="1">
    <source>
        <dbReference type="ARBA" id="ARBA00022730"/>
    </source>
</evidence>
<dbReference type="GO" id="GO:0043023">
    <property type="term" value="F:ribosomal large subunit binding"/>
    <property type="evidence" value="ECO:0007669"/>
    <property type="project" value="UniProtKB-UniRule"/>
</dbReference>
<dbReference type="InterPro" id="IPR027417">
    <property type="entry name" value="P-loop_NTPase"/>
</dbReference>
<dbReference type="Pfam" id="PF01713">
    <property type="entry name" value="Smr"/>
    <property type="match status" value="1"/>
</dbReference>
<dbReference type="InterPro" id="IPR036187">
    <property type="entry name" value="DNA_mismatch_repair_MutS_sf"/>
</dbReference>
<dbReference type="PIRSF" id="PIRSF005814">
    <property type="entry name" value="MutS_YshD"/>
    <property type="match status" value="1"/>
</dbReference>
<evidence type="ECO:0000256" key="8">
    <source>
        <dbReference type="SAM" id="Coils"/>
    </source>
</evidence>
<dbReference type="SUPFAM" id="SSF48334">
    <property type="entry name" value="DNA repair protein MutS, domain III"/>
    <property type="match status" value="1"/>
</dbReference>
<dbReference type="InterPro" id="IPR002625">
    <property type="entry name" value="Smr_dom"/>
</dbReference>
<dbReference type="EC" id="3.1.-.-" evidence="7"/>
<dbReference type="SMART" id="SM00534">
    <property type="entry name" value="MUTSac"/>
    <property type="match status" value="1"/>
</dbReference>
<protein>
    <recommendedName>
        <fullName evidence="7">Endonuclease MutS2</fullName>
        <ecNumber evidence="7">3.1.-.-</ecNumber>
    </recommendedName>
    <alternativeName>
        <fullName evidence="7">Ribosome-associated protein quality control-upstream factor</fullName>
        <shortName evidence="7">RQC-upstream factor</shortName>
        <shortName evidence="7">RqcU</shortName>
        <ecNumber evidence="7">3.6.4.-</ecNumber>
    </alternativeName>
</protein>
<dbReference type="GO" id="GO:0030983">
    <property type="term" value="F:mismatched DNA binding"/>
    <property type="evidence" value="ECO:0007669"/>
    <property type="project" value="InterPro"/>
</dbReference>
<dbReference type="InterPro" id="IPR045076">
    <property type="entry name" value="MutS"/>
</dbReference>
<dbReference type="PROSITE" id="PS00486">
    <property type="entry name" value="DNA_MISMATCH_REPAIR_2"/>
    <property type="match status" value="1"/>
</dbReference>
<dbReference type="InterPro" id="IPR036063">
    <property type="entry name" value="Smr_dom_sf"/>
</dbReference>
<evidence type="ECO:0000256" key="2">
    <source>
        <dbReference type="ARBA" id="ARBA00022741"/>
    </source>
</evidence>
<dbReference type="PROSITE" id="PS50828">
    <property type="entry name" value="SMR"/>
    <property type="match status" value="1"/>
</dbReference>
<dbReference type="Pfam" id="PF00488">
    <property type="entry name" value="MutS_V"/>
    <property type="match status" value="1"/>
</dbReference>
<dbReference type="SUPFAM" id="SSF52540">
    <property type="entry name" value="P-loop containing nucleoside triphosphate hydrolases"/>
    <property type="match status" value="1"/>
</dbReference>
<dbReference type="AlphaFoldDB" id="A0A931PVH7"/>
<comment type="function">
    <text evidence="7">Endonuclease that is involved in the suppression of homologous recombination and thus may have a key role in the control of bacterial genetic diversity.</text>
</comment>
<comment type="caution">
    <text evidence="10">The sequence shown here is derived from an EMBL/GenBank/DDBJ whole genome shotgun (WGS) entry which is preliminary data.</text>
</comment>
<proteinExistence type="inferred from homology"/>
<dbReference type="FunFam" id="3.40.50.300:FF:000830">
    <property type="entry name" value="Endonuclease MutS2"/>
    <property type="match status" value="1"/>
</dbReference>
<reference evidence="10" key="1">
    <citation type="submission" date="2020-07" db="EMBL/GenBank/DDBJ databases">
        <title>Huge and variable diversity of episymbiotic CPR bacteria and DPANN archaea in groundwater ecosystems.</title>
        <authorList>
            <person name="He C.Y."/>
            <person name="Keren R."/>
            <person name="Whittaker M."/>
            <person name="Farag I.F."/>
            <person name="Doudna J."/>
            <person name="Cate J.H.D."/>
            <person name="Banfield J.F."/>
        </authorList>
    </citation>
    <scope>NUCLEOTIDE SEQUENCE</scope>
    <source>
        <strain evidence="10">NC_groundwater_17_Pr7_B-0.1um_64_12</strain>
    </source>
</reference>
<dbReference type="GO" id="GO:0004519">
    <property type="term" value="F:endonuclease activity"/>
    <property type="evidence" value="ECO:0007669"/>
    <property type="project" value="UniProtKB-UniRule"/>
</dbReference>
<keyword evidence="8" id="KW-0175">Coiled coil</keyword>
<keyword evidence="5 7" id="KW-0694">RNA-binding</keyword>
<comment type="subunit">
    <text evidence="7">Homodimer. Binds to stalled ribosomes, contacting rRNA.</text>
</comment>
<dbReference type="InterPro" id="IPR005747">
    <property type="entry name" value="MutS2"/>
</dbReference>
<dbReference type="GO" id="GO:0072344">
    <property type="term" value="P:rescue of stalled ribosome"/>
    <property type="evidence" value="ECO:0007669"/>
    <property type="project" value="UniProtKB-UniRule"/>
</dbReference>
<feature type="coiled-coil region" evidence="8">
    <location>
        <begin position="504"/>
        <end position="541"/>
    </location>
</feature>
<dbReference type="GO" id="GO:0006298">
    <property type="term" value="P:mismatch repair"/>
    <property type="evidence" value="ECO:0007669"/>
    <property type="project" value="InterPro"/>
</dbReference>
<dbReference type="GO" id="GO:0045910">
    <property type="term" value="P:negative regulation of DNA recombination"/>
    <property type="evidence" value="ECO:0007669"/>
    <property type="project" value="InterPro"/>
</dbReference>
<dbReference type="PANTHER" id="PTHR48466:SF2">
    <property type="entry name" value="OS10G0509000 PROTEIN"/>
    <property type="match status" value="1"/>
</dbReference>
<dbReference type="InterPro" id="IPR007696">
    <property type="entry name" value="DNA_mismatch_repair_MutS_core"/>
</dbReference>
<comment type="similarity">
    <text evidence="7">Belongs to the DNA mismatch repair MutS family. MutS2 subfamily.</text>
</comment>
<dbReference type="Proteomes" id="UP000727962">
    <property type="component" value="Unassembled WGS sequence"/>
</dbReference>